<feature type="compositionally biased region" description="Gly residues" evidence="6">
    <location>
        <begin position="450"/>
        <end position="461"/>
    </location>
</feature>
<keyword evidence="8" id="KW-0131">Cell cycle</keyword>
<comment type="subcellular location">
    <subcellularLocation>
        <location evidence="1">Membrane</location>
        <topology evidence="1">Multi-pass membrane protein</topology>
    </subcellularLocation>
</comment>
<feature type="transmembrane region" description="Helical" evidence="7">
    <location>
        <begin position="137"/>
        <end position="158"/>
    </location>
</feature>
<protein>
    <submittedName>
        <fullName evidence="8">Cell division protein FtsW, lipid II flippase</fullName>
    </submittedName>
</protein>
<dbReference type="EMBL" id="FOKA01000016">
    <property type="protein sequence ID" value="SFB34974.1"/>
    <property type="molecule type" value="Genomic_DNA"/>
</dbReference>
<sequence>MTVATIASHQVRAGRTTELGLLVLALALGVGAYALVGLGTADAVPTNWLGYAIGLTVLSLALHGVLRWRAPYADPVILPLAVGLNGIGLAMIYRIDLAEETGFSVRQLTWTALSMVLAAAVLVWLRDHRTLRRYTYVAMLAGLVLLVLPLLPFIGATINGARIWVRVGGVGLQPAEFGKIALAVFFAGYLVSNRDTLALAGPKLLGLQLPRARDLGPILLVWLVSLGVLVLERDLGTSLLFFGMFVAMLYLATERVSWVVIGLALFAGGAAAAASTFGHVAARFDVWLHALDDEVYARSPGGSGQLVQGLWGMASGGLFGTGWGEGRPDLVPYAESDFIVASLGEELGLTGLMAVLACYLVLVQRGLRTAIGVRDGFGKLLAGGLSFVIAVQCFVVVGGVTRLIPLTGLTTPFLAYGGSSLVANWVVVALLLRISDEARRPAPAVRTVTPGGGTPTGGPGTGTPAHGTPVVTGTPVGPGVGRAGGDGDDDQPTEVVRGVPR</sequence>
<feature type="transmembrane region" description="Helical" evidence="7">
    <location>
        <begin position="259"/>
        <end position="282"/>
    </location>
</feature>
<accession>A0A1I1AAH4</accession>
<dbReference type="GO" id="GO:0032153">
    <property type="term" value="C:cell division site"/>
    <property type="evidence" value="ECO:0007669"/>
    <property type="project" value="TreeGrafter"/>
</dbReference>
<feature type="transmembrane region" description="Helical" evidence="7">
    <location>
        <begin position="379"/>
        <end position="401"/>
    </location>
</feature>
<feature type="transmembrane region" description="Helical" evidence="7">
    <location>
        <begin position="107"/>
        <end position="125"/>
    </location>
</feature>
<feature type="region of interest" description="Disordered" evidence="6">
    <location>
        <begin position="442"/>
        <end position="501"/>
    </location>
</feature>
<evidence type="ECO:0000256" key="4">
    <source>
        <dbReference type="ARBA" id="ARBA00022989"/>
    </source>
</evidence>
<feature type="transmembrane region" description="Helical" evidence="7">
    <location>
        <begin position="48"/>
        <end position="65"/>
    </location>
</feature>
<dbReference type="GO" id="GO:0051301">
    <property type="term" value="P:cell division"/>
    <property type="evidence" value="ECO:0007669"/>
    <property type="project" value="UniProtKB-KW"/>
</dbReference>
<keyword evidence="8" id="KW-0132">Cell division</keyword>
<dbReference type="GO" id="GO:0008360">
    <property type="term" value="P:regulation of cell shape"/>
    <property type="evidence" value="ECO:0007669"/>
    <property type="project" value="UniProtKB-KW"/>
</dbReference>
<evidence type="ECO:0000256" key="5">
    <source>
        <dbReference type="ARBA" id="ARBA00023136"/>
    </source>
</evidence>
<dbReference type="PANTHER" id="PTHR30474">
    <property type="entry name" value="CELL CYCLE PROTEIN"/>
    <property type="match status" value="1"/>
</dbReference>
<keyword evidence="4 7" id="KW-1133">Transmembrane helix</keyword>
<dbReference type="InterPro" id="IPR001182">
    <property type="entry name" value="FtsW/RodA"/>
</dbReference>
<evidence type="ECO:0000256" key="6">
    <source>
        <dbReference type="SAM" id="MobiDB-lite"/>
    </source>
</evidence>
<keyword evidence="2 7" id="KW-0812">Transmembrane</keyword>
<keyword evidence="3" id="KW-0133">Cell shape</keyword>
<keyword evidence="5 7" id="KW-0472">Membrane</keyword>
<feature type="transmembrane region" description="Helical" evidence="7">
    <location>
        <begin position="413"/>
        <end position="432"/>
    </location>
</feature>
<dbReference type="STRING" id="988821.SAMN05421867_11664"/>
<proteinExistence type="predicted"/>
<evidence type="ECO:0000256" key="1">
    <source>
        <dbReference type="ARBA" id="ARBA00004141"/>
    </source>
</evidence>
<feature type="compositionally biased region" description="Low complexity" evidence="6">
    <location>
        <begin position="462"/>
        <end position="475"/>
    </location>
</feature>
<dbReference type="PANTHER" id="PTHR30474:SF3">
    <property type="entry name" value="PEPTIDOGLYCAN GLYCOSYLTRANSFERASE RODA"/>
    <property type="match status" value="1"/>
</dbReference>
<feature type="transmembrane region" description="Helical" evidence="7">
    <location>
        <begin position="77"/>
        <end position="95"/>
    </location>
</feature>
<dbReference type="Pfam" id="PF01098">
    <property type="entry name" value="FTSW_RODA_SPOVE"/>
    <property type="match status" value="1"/>
</dbReference>
<dbReference type="GO" id="GO:0015648">
    <property type="term" value="F:lipid-linked peptidoglycan transporter activity"/>
    <property type="evidence" value="ECO:0007669"/>
    <property type="project" value="TreeGrafter"/>
</dbReference>
<reference evidence="8 9" key="1">
    <citation type="submission" date="2016-10" db="EMBL/GenBank/DDBJ databases">
        <authorList>
            <person name="de Groot N.N."/>
        </authorList>
    </citation>
    <scope>NUCLEOTIDE SEQUENCE [LARGE SCALE GENOMIC DNA]</scope>
    <source>
        <strain evidence="8 9">CGMCC 4.6945</strain>
    </source>
</reference>
<evidence type="ECO:0000313" key="9">
    <source>
        <dbReference type="Proteomes" id="UP000199012"/>
    </source>
</evidence>
<name>A0A1I1AAH4_9CELL</name>
<dbReference type="AlphaFoldDB" id="A0A1I1AAH4"/>
<feature type="transmembrane region" description="Helical" evidence="7">
    <location>
        <begin position="170"/>
        <end position="191"/>
    </location>
</feature>
<evidence type="ECO:0000313" key="8">
    <source>
        <dbReference type="EMBL" id="SFB34974.1"/>
    </source>
</evidence>
<evidence type="ECO:0000256" key="2">
    <source>
        <dbReference type="ARBA" id="ARBA00022692"/>
    </source>
</evidence>
<gene>
    <name evidence="8" type="ORF">SAMN05421867_11664</name>
</gene>
<dbReference type="Proteomes" id="UP000199012">
    <property type="component" value="Unassembled WGS sequence"/>
</dbReference>
<organism evidence="8 9">
    <name type="scientific">Cellulomonas marina</name>
    <dbReference type="NCBI Taxonomy" id="988821"/>
    <lineage>
        <taxon>Bacteria</taxon>
        <taxon>Bacillati</taxon>
        <taxon>Actinomycetota</taxon>
        <taxon>Actinomycetes</taxon>
        <taxon>Micrococcales</taxon>
        <taxon>Cellulomonadaceae</taxon>
        <taxon>Cellulomonas</taxon>
    </lineage>
</organism>
<feature type="transmembrane region" description="Helical" evidence="7">
    <location>
        <begin position="347"/>
        <end position="367"/>
    </location>
</feature>
<dbReference type="GO" id="GO:0005886">
    <property type="term" value="C:plasma membrane"/>
    <property type="evidence" value="ECO:0007669"/>
    <property type="project" value="TreeGrafter"/>
</dbReference>
<feature type="transmembrane region" description="Helical" evidence="7">
    <location>
        <begin position="235"/>
        <end position="252"/>
    </location>
</feature>
<evidence type="ECO:0000256" key="7">
    <source>
        <dbReference type="SAM" id="Phobius"/>
    </source>
</evidence>
<feature type="transmembrane region" description="Helical" evidence="7">
    <location>
        <begin position="19"/>
        <end position="36"/>
    </location>
</feature>
<evidence type="ECO:0000256" key="3">
    <source>
        <dbReference type="ARBA" id="ARBA00022960"/>
    </source>
</evidence>
<keyword evidence="9" id="KW-1185">Reference proteome</keyword>
<feature type="transmembrane region" description="Helical" evidence="7">
    <location>
        <begin position="212"/>
        <end position="229"/>
    </location>
</feature>